<dbReference type="SUPFAM" id="SSF56801">
    <property type="entry name" value="Acetyl-CoA synthetase-like"/>
    <property type="match status" value="7"/>
</dbReference>
<feature type="domain" description="Carrier" evidence="4">
    <location>
        <begin position="2112"/>
        <end position="2187"/>
    </location>
</feature>
<dbReference type="Gene3D" id="3.30.559.10">
    <property type="entry name" value="Chloramphenicol acetyltransferase-like domain"/>
    <property type="match status" value="7"/>
</dbReference>
<dbReference type="InterPro" id="IPR045851">
    <property type="entry name" value="AMP-bd_C_sf"/>
</dbReference>
<dbReference type="PANTHER" id="PTHR45527">
    <property type="entry name" value="NONRIBOSOMAL PEPTIDE SYNTHETASE"/>
    <property type="match status" value="1"/>
</dbReference>
<dbReference type="PROSITE" id="PS00012">
    <property type="entry name" value="PHOSPHOPANTETHEINE"/>
    <property type="match status" value="5"/>
</dbReference>
<dbReference type="Pfam" id="PF00975">
    <property type="entry name" value="Thioesterase"/>
    <property type="match status" value="1"/>
</dbReference>
<evidence type="ECO:0000256" key="2">
    <source>
        <dbReference type="ARBA" id="ARBA00022450"/>
    </source>
</evidence>
<dbReference type="EMBL" id="AB700587">
    <property type="protein sequence ID" value="BAO99115.1"/>
    <property type="molecule type" value="Genomic_DNA"/>
</dbReference>
<dbReference type="InterPro" id="IPR001031">
    <property type="entry name" value="Thioesterase"/>
</dbReference>
<dbReference type="InterPro" id="IPR023213">
    <property type="entry name" value="CAT-like_dom_sf"/>
</dbReference>
<dbReference type="FunFam" id="3.40.50.980:FF:000002">
    <property type="entry name" value="Enterobactin synthetase component F"/>
    <property type="match status" value="1"/>
</dbReference>
<dbReference type="PROSITE" id="PS00455">
    <property type="entry name" value="AMP_BINDING"/>
    <property type="match status" value="7"/>
</dbReference>
<dbReference type="Pfam" id="PF00550">
    <property type="entry name" value="PP-binding"/>
    <property type="match status" value="7"/>
</dbReference>
<dbReference type="PANTHER" id="PTHR45527:SF1">
    <property type="entry name" value="FATTY ACID SYNTHASE"/>
    <property type="match status" value="1"/>
</dbReference>
<dbReference type="Pfam" id="PF00501">
    <property type="entry name" value="AMP-binding"/>
    <property type="match status" value="7"/>
</dbReference>
<dbReference type="NCBIfam" id="TIGR01733">
    <property type="entry name" value="AA-adenyl-dom"/>
    <property type="match status" value="7"/>
</dbReference>
<dbReference type="Gene3D" id="3.30.559.30">
    <property type="entry name" value="Nonribosomal peptide synthetase, condensation domain"/>
    <property type="match status" value="7"/>
</dbReference>
<feature type="domain" description="Carrier" evidence="4">
    <location>
        <begin position="6327"/>
        <end position="6402"/>
    </location>
</feature>
<dbReference type="FunFam" id="2.30.38.10:FF:000001">
    <property type="entry name" value="Non-ribosomal peptide synthetase PvdI"/>
    <property type="match status" value="3"/>
</dbReference>
<comment type="cofactor">
    <cofactor evidence="1">
        <name>pantetheine 4'-phosphate</name>
        <dbReference type="ChEBI" id="CHEBI:47942"/>
    </cofactor>
</comment>
<feature type="domain" description="Carrier" evidence="4">
    <location>
        <begin position="3169"/>
        <end position="3244"/>
    </location>
</feature>
<feature type="domain" description="Carrier" evidence="4">
    <location>
        <begin position="1043"/>
        <end position="1118"/>
    </location>
</feature>
<dbReference type="InterPro" id="IPR029058">
    <property type="entry name" value="AB_hydrolase_fold"/>
</dbReference>
<dbReference type="InterPro" id="IPR020845">
    <property type="entry name" value="AMP-binding_CS"/>
</dbReference>
<protein>
    <submittedName>
        <fullName evidence="5">Putative non-ribosomal peptide synthetase</fullName>
    </submittedName>
</protein>
<dbReference type="Gene3D" id="3.40.50.1820">
    <property type="entry name" value="alpha/beta hydrolase"/>
    <property type="match status" value="1"/>
</dbReference>
<dbReference type="FunFam" id="3.40.50.12780:FF:000012">
    <property type="entry name" value="Non-ribosomal peptide synthetase"/>
    <property type="match status" value="5"/>
</dbReference>
<dbReference type="InterPro" id="IPR036736">
    <property type="entry name" value="ACP-like_sf"/>
</dbReference>
<dbReference type="GO" id="GO:0044550">
    <property type="term" value="P:secondary metabolite biosynthetic process"/>
    <property type="evidence" value="ECO:0007669"/>
    <property type="project" value="UniProtKB-ARBA"/>
</dbReference>
<dbReference type="GO" id="GO:0043041">
    <property type="term" value="P:amino acid activation for nonribosomal peptide biosynthetic process"/>
    <property type="evidence" value="ECO:0007669"/>
    <property type="project" value="TreeGrafter"/>
</dbReference>
<dbReference type="PROSITE" id="PS50075">
    <property type="entry name" value="CARRIER"/>
    <property type="match status" value="7"/>
</dbReference>
<dbReference type="FunFam" id="3.30.300.30:FF:000010">
    <property type="entry name" value="Enterobactin synthetase component F"/>
    <property type="match status" value="1"/>
</dbReference>
<accession>A0A060Q3H5</accession>
<sequence length="7746" mass="828107">MSELRLSPTVLANRPIRPAARCDFLSSSLRGSCCHVRRLSTVSIGDWSVLMTALASEPAGRDASNTEFSFPLSEAQIGIWNAQHIAPQVPLTVAQYVEIHGEFDALVLGRAMRLCAADLQSLRLRIVEVAGEPRQLVGPDSPVEVARHDFRSCADPRAAAMSWMRRDAAVPIPILGERLFETAALRVGDDEYLWYAKMHHIAIDGYGAMLLVARIAEHYSALIGGTAASPAVARDLYSIYESERDYRDSEQFERDRQFWGERLAAIGSEFSLSDRHGPAGADRLIEGGLLDPAATAELAAVRSRFGASRPALLTAGVVAYLAAVTGRQEITLSLPVTARTTAGLRMSAGYVSNVVPLHFDVTGDQSIADLVGRVDPGIRDALRHQRYRHEDMARDRGAAGTDRGFLGPVVNIMLFHNGIRFGNAAATMHLLSTGPVEDLSVNIYNGSGDGELHVDFIGNPARYTVDELRAHHARFLTFLADFLSTAPENRLSELSIMGAAERQLVLRDWALTPAVTADGGFTPTATLADLFDAAVVAHGTAVAVRGDGRTLTYRELDDRVNRLARELVRRGVGPETLVAVALPRSPELVVALLAVIKAGGGYLPVDPGYPADRIAYMLSDARPTCVVTSGTAVLTLPAELPVVDLDQWDAAETDGAPITDAERPATLTPQHIAYVIYTSGSTGRPKGVQIPHANVVTLFRNTAPAFGFGPDDVWTLFHSYAFDFSVWELWGPLLTGGTLVVVDYQTSRSPAAFLALLRRERVTVLNQTPSAFHQLADAERADSERSDPDAAPLSLRYIVFGGEALDPRRLADWYSRHDDSAPRLVNMYGITETTVHVTHRALDRDVATSGGGIGRALPGLGILLLDKRLRPTPLGVTGEIYVCGGQLARGYLGQPGLTAVRFIADPFGPPGSRLYRSGDLGRWTAAGELEYLGRADEQVKVRGFRIELGEIEAALLADARVRQAAVIVRRDNSDELRIVAYLVPESAVALNFSELRAALARRLPDYMVPAAFVSLDALPLTANGKLDRRALPEPIAVTVAYRAPVSRVERATAAVLAEVLEVERVGLDDGFFALGGNSLSATRVAARLGAELGVTVPIRLVLEEATVAALAERVATLHPDARDARLEVRPRPAHIPLSPAQQRLWFINRFDQRAYTYNIPFAVHMGGELDSDALRAAIADLIARHEPLRTVYPDGPEGPRQLILPAAAATPRLDVRDVLAGDLDECLRTTARVGFDLTAEPGLRIELLRIAPREHVLVVVIHHIAADGWSLTPLFADLSTAYTARLSGHGPDWPPLPVQYADYSMWQSEALGDASDPGSAAAAELAYWREQLADLPDELSLPYDRPRPAVQSFRGGKVAVAIDAAVHGELLRLARDTDATPFMVVHAAFSVLLARMSGGVDIAVGTPVAGRGERELDALIGMFVNTVVFRARLNPGESFRALLARQRTVDLAAFAHARLPFERLVEEVNPVRSTARHPLVQIGFSFQNLDAVAVELPGLTVTGSPIETGVAQFDLQLVLTDHYDDTGAPAGIDGHIVYATDLFEETTAAGLATRFTRVLADAVARPHLPVGDLDLLGTAERTRILHDWNATGRAVPDRQTLASLFAAQAARTPATVALVADRGTGEEPLSLTYREFSTRVNRLARHLIALGVGPETRVALAVRRSTELMVGMYAVLVAGGAYIPIDPDQPAERLEQILRGAEPHVLLSTVADSAGLPTTVPVVAIDALELSGLPPYPVFDGERRAPLRPEHTAYIVFTSGSTGRPKGVAVPHRAVVNQLLWKQTTFGLDSDDTVLVKTTATFDLSVWELYSAVLVGGRTVIAAPDSHRDPAYLRTLIGEQRVSVLHLVPSLLTAFLAASPAELPATTRLVLAIGETLPAATAQRFRQVNPHIQLWNLYGPTEAAVSVTAHLVDDRDTAAVAIGRPEWNTRAYVLDARLRPVPPGVVGELYLAGVQLAHGYVGPGALTAERFVPDPFAVPGERMYRTGDLAAWTTTGELEYHGRTDFQVKVRGFRIELGDIESALLAQEGVAATVVVTRPDADGGDRLVAYLVPTPGHTPDPEIVRDRLAAALPAYMVPAALVVLDALPTTTTGKVNRAALPDPVFAPARYREPLSPAERLVAGIFAEVLGADRVGLDDDFFARGGNSLLATKVAARLSRALDTVVEVRALFDAPTVAHLAARLETSAGSGGRLALTTGQRPGRIPLSSAQRRLWFLNRLDAASGAYNIAVGLRLSGRLVDSALESAVSDVVARHEVLRTVFPEDVEGPHQVVRPVAAVPIARMTSTPETADADAREFAATGFDLTVATPIRVGLLRLAPEEHLLVVVVHHIAADGWSLTPLAADLATAYRARLSGAAPDWSPLPVQYADYAVWQQDSLGSRDDPDSLAARQLTHWCARLAELPECLDLPTDRPRPPVASQRGATVRTRLGARTHAEVAAMARRRGASVFMVLHAAVAALLARLAATDDVVIGTPVAGRTDPRLDDLIGMFVGTLVLRTPVDTAAPFAALLDTVRDTDLDAFAHADLPFERLVEALAPVRSAAHHPLFQVMLSVHGAVADPVELPGLRAAATALDTGVARWDLQFTLVERHTATGDPAGIDVELTYATDLFVPESARRLVDRFTRLLTAAATDVERPVGDLPLLTTQETHSLTPVLGAAAAPVHTLAEIFTAAAAIDPARAGIRAGGRELSYGELDRMSNRLARLLIASGVGPESTVALAIARSIESVCALVAVTKTGAAFLPVDPDYPMPRKQHMLTDSDVRVGLTVAAHCGELPDGAVDWLVLDDPTVIGGLASRSDAPITDADRTAPQHISHTAYLIYTSGSTGTPKGVAVTHTGLANFTRTMAERFGVESGARTLHFASPSFDASMLELLLAWGAGATVVIAPPEVYGGDELAELLERERISHAFLTPGALATIDARRWPLPGLRCLVVGGEAVSAELVRHWGRDRTMFNAYGPSESTIAAVVSAALTPGERVVLGGPIRGAGLAVLDRRLRPVPLGVVGELYLSGAGLARGYRGRAGVTATRFVADPFGGPGERMYRTGDLVRWRAGGELMFVGRADDQVKLRGFRVELGEINAVVAGCAGIRFAHTELREDDGGRAQIVCYVLGAGADPVDTRAVRAHAAACLPAHMVPSAIVALAAVPLSPSGKLDRRALPEPAWEAEGSGRAPATPNEELVAAEMARILGRGTVGADQGFFDLGGDSLSATLLVSRIAAAHGHRLAVREVFDHPTPAGLARLLDSAAGETVSPRPRLRPGIAPARIPLSSAQQRLWFLNQLDTDSGVYNIPAALRLRGPLDETALRAALLDVITRHEILRTLYPQDEHGPHQVVIPAHDVPMPLTRMEVSPLEVEYDVEAFAEPGFDLTTELPLRAELMRSGDADFTLALTIHHIAMDGWSLAPLLSDLLTAYTARRAGHAPDWTPLPVQFRDFAVWQSELLGDEHDPDSVAGRQLRYWRSRLAGLPDCLELPTDRPRPAVASHRGAAVRMSAAAETGARLRDFARANDATEFMVLHAAVALLLSRLGGGSDIAIGTAVAGRTEPELEELVGAFVGTLVLRTAVERGQAFHELLRTVRETDLEAFAHADLPFEQLVEALNPMRSTAYHPLFQVSLSLDDFVPAAPRLPGLDVSVLRVQPTVAKFDLQFAFGTDADGGLELCLTYATDLFDEATATGLGRRLLRVLDAVIADPEVTVDALDILTVEEARALSPVSGPVSDIVLTLPELFALAAADPDRVALVCADRTLTYRELDEWSNRLARMLIARGAGPGAVVALGMARSVESVVATVAVAKTGAAYLPVDVRHPAERIQHMLTDSGARLGVTTAADRDRLPTEPTISWLPADLIAESELSAPVTDSDRLRDVHVDDIAYVIYTSGSTGVPKGVAVPHRGLAGFALEQCARYGVEPNSRTLHFASPSFDASVLELLLAWCAGATMVVAPADSYGGDELATLLKSQAVTHAFITPAALATIDAARWRLPTLRCLIVGGEAVGADLVSRWAAHRAMFNAYGPSEATVAPVISSALPTDEPVVLGRPIRGVAVAVLDTRLRPVPVGVAGELYVAGAGLARGYLERPALTAERFVANPFAARPGERMYRTGDVVRWTATGDLVFVGRGDDQVKIRGFRIELGEISSVVAAIAGIGFAHTEVRHDRAGTPRLVTYVTTTEPVDVRAVRTQAAARLPGYMVPAAVVPLAEVPLSPSGKLDRRALPEPDWEAVADGREPETPSEILVASAMAEITGHERVCADQDFFELGGTSLTATQLVARLATATGHQLGVRAVFEHPTPERLAQIVDERLARGDTALPRLERGPRPDRVPLSSAQQRLWFLNRFDTDSGAYNIPMALRLHGPVDVDALRAALRDVVVRHEALRTVFPQDETGPQQVVLAADGLEFPLSVLDCSADDLAARLHALAVTGFDLVTELPLRAELLRVDDDRLLVVVVHHIAADGGSIAPLASDLAVAYAARRHGHAPKWPELAVQYADFSIWQRALLGDEEDTDSVAARQLRYWRDTLAGLPECLELPADRPRPAVRNHRGAAATARLDGAAHTALLRVARDHDASLFMVLHSVLAVLLARLAGTDDVVVGTPISGRADARLHPLIGMFAGTLALRTPVDRAMAFTDLLAAVRDRDLDAFAHSDIPFERLVEELDPVRSTAHHPLFQVMLSVHDSLPAVPRLDEIEVTIEEIALDTAKFDLQFTFTETHTAQGDPDGIDIRLTYATDIFDAGTAERLAGRFLRLLAQVSRRPRKPVGDLDLLSVPERASLVPARGPAGPVAATLPELFAAAATERGRVAVVAADGEPTYGELDERSNRVARALITHGVGPGDTVALALPRSAASVLATVAVAKTGAAFLPVDVRYPADRISHMLADSGARLGVTAAATDTRLPTDVTWLPLAELEGVESAEAVSDADRVRSPGIDDVAYLIYTSGSTGRPKGVAVTHRGLAGFALEQRTRYGVESDSRTLHFASPSFDAAVLELLLAWCAGATMVIVPPEVYGGDELAALLDREQVTHAFVTPAALASIDADRWPLPALRRLVVGGEAVGADLVARWASGRALHNGYGPTETTIMSAISDPLSESAPVVLGRPIRGTAVVVLDQRLRPLPPGVAGDLYIAGDGLARGYQLRPGLTAQRFVANPYATLPGERMYRTGDVVRWTEDGELLFLGRGDDQVKIRGFRIEPGEISAVVAQVDGVRFAHTEVRPDPAGAPAIVCFVVPENGDTDADTTYLREAVARRLPAHMVPASFISLPAVPLSPNGKLDRRALPEPVWPVATPGRAPRTPTEQVVVGVMGEVLGRSDIGADQGFFDLGGNSLSATQLVARLAAAGGRQLAVRAVFDHPTPAELAALLDDSASDPHPVRPALVARPRPARVPLSSAQLRLWFLNRFEPGSGAYNIPVGLRLRGRLDIDALRHAVADVAARHEILRTIFPEDAEGPHQVILPPDTPIPFVRVVSSARTMVDDAIEVARTGFDLSAAPPLRAALLRIGRDDHALVLVVHHIAADGWSLTPLAADLVAAYEARRADRTPEWSSLPVQYADYSLWQREALGSEDDPDSIAAAQVRYWTEHLAELPECLELPADRPRPAVATHRGATTSVRVDARLHARVTDIARAHDASVFMVLHAVLAVLMARTGGTGDIAIGTAVSGRGDAALDDLIGMFVGTLVLRTRIDGAADFPTVLAAVRDTDLDAFAHADLPFERLVELLNPVRSTAHHPLFQVSLSLTNVGVPTVWMPELEVSGLPVDPGLAKCDLQFTCTETRTPHGDPDGIELNLTYATDLFDATTADRLSRRFVRLLEGVLDDPHAPVGDIDLLSAWERSVLAPGRGAPAAPPIVLPELFARAVDPTHPALVADARTVSYGELDTWSNRLARKLIAAGVGPGDIVALGLARSVESVVAALAVAKTGAAFLPVDVRHPVDRIRHMLTDSAVRCGLTVDADRAALPEDLGVEWLPVDTASEWPAGAIEEGERRGPLRLDEIAYVIYTSGSTGLPKGVAVTHRGLFNCAEVQRVRFGVDRGSRTLHLASPSFDVSVLELLLAWCAGATMVIAGTDVYGGDALAELLETRAVTHAVITPAVLATIDTQRWPLPRLRTLVVGGEAFDRELVEQWGRGRAMVNGYGPSEATIATTFSAPMHPERSIALGRPIRGVTAMVLDGRMRPVPLGVVGELYVGGIGVARGYHRRPVLTAERFVADPSGGPGARMYRTGDLVRWNADGELVFVGRADDQVKVRGFRIELGEITAVVAACAGVRFAHTDIRHDAAGRAQLVCYVVALDDRTLDTGALRAAAAARLPAHMVPALFLVLDSIPLSPNGKLDRRALPEPSWTVTDGGREPRTDGERVVSAAMAEVIGQERVLAEHNFFELGGNSLSATQLVARIAASSGCRLEVRAVFENPTPAGLGAVLDRADSGGRGPELVARTRPARVPLSPAQQRLWLLNRFDTGSGAYNVPLVLRLRGSLDETALCRAVADVVARHEVLHTVFPADAQGPHQVPVPDATLPVPIVDSTDGEVSDHVRRCAAAGFDISREIPIRARLLRLTAVEHVLVLVLHHIAADGGSVGPLAADLAAAYTARSVGSAPEWPPLPVQYADFSLWQHETLGSEQDPESPAARQLAYWSERLAGAAECLALPSDRPRPAVPSHRGASVAARIDAELHDALTDLAHRSGVSVFMVLHAITAVLLSRLAGVTDISVGTPIGGRVDPRLEPLVGMFVGTLVLRTAVPPDRSFADLLRTVRETDLDAFAHADIPFERLVEALAPTRSAAYHPLFQVMLSVHSTVPGAPRLDGLSVVAEDPGVEVAKFDLQFTLTETRTDRGGPGGIELCVTYAEDLFDRDTVRELCERFRRILAAVVAQPDTLVGDVDLLDARERRALAPVRGAASTGAASFPALFAAAVAAGPDTVAVRDHEIQMSYDQLDRATNRLARVLLELGIGPETYVALGIPRSVESVRAMVAVIKTGAAFVPVDPSYPAERIRHMVSDADARIGLTVAHCRDALPDGIRWLVLDDPGFAVEVRTYSDAPVRVAEHGGGPRLDHPAYLVYTSGSTGVPKGVCVTHAGIADFTAELAERGGVTAESRVLHFASPSFDAAILEVLLALGSAATLVLADPSVYGGDALRELLRINAITHAFSTPAALSTVDATGLDQLGFVMVGGDRTDPELVRRWVDDAAASRRTMLNAYGPSEATVAATVSAPLLPGAPITIGGPLRGFAVVVLDDRLHPVPMGVPGELYLAGNALARGYHRRPGLTAARFVADPFGAPGTRMYRTGDLVRWLRLEGRWELEYLGRTDHQVKIRGFRIEFGEIDAVLATHPEVAAVTTIGYDLPGGTTILASYVGCAPGTRPTAAELRRHVAAKVPGYMVPQAITVLAELPRTPAGKIDRAALPEPVLLASAGYREPASPLEARVCAAFATVLGSDTVGADDNFFELGGNSLLATRLVAELGDTHGARIPMQALFLDPTPAGIAAYVADQGGAVDAVAAALDPLLPLRARGTLPPLFCVHSVSGVAWSYAALLPHLEPERPVYGLQLPHLTGDGVGIDSIEELAQRYIRELRAVRPQGPYHLLGWSLGGLIAYEMAVQLRAAGAQVGVLALLDSRVLADAPEPTDPSAGELLAALLGDESLATRHITPQHAARLLRERQGPLGSIDPERVERMYAGYLAGTAMGHRYRPGVYDGDLLYFTATEPVPPAEPTRAPAGGADPWRRVVRGAVDEHFTAWSHVDMGSPRALGEIGPIVRSHLNDAATEEVPTEGNAR</sequence>
<dbReference type="Pfam" id="PF00668">
    <property type="entry name" value="Condensation"/>
    <property type="match status" value="7"/>
</dbReference>
<name>A0A060Q3H5_9NOCA</name>
<dbReference type="InterPro" id="IPR009081">
    <property type="entry name" value="PP-bd_ACP"/>
</dbReference>
<evidence type="ECO:0000256" key="3">
    <source>
        <dbReference type="ARBA" id="ARBA00022553"/>
    </source>
</evidence>
<dbReference type="GO" id="GO:0008610">
    <property type="term" value="P:lipid biosynthetic process"/>
    <property type="evidence" value="ECO:0007669"/>
    <property type="project" value="UniProtKB-ARBA"/>
</dbReference>
<dbReference type="NCBIfam" id="NF004282">
    <property type="entry name" value="PRK05691.1"/>
    <property type="match status" value="6"/>
</dbReference>
<dbReference type="FunFam" id="3.40.50.980:FF:000001">
    <property type="entry name" value="Non-ribosomal peptide synthetase"/>
    <property type="match status" value="5"/>
</dbReference>
<dbReference type="GO" id="GO:0005829">
    <property type="term" value="C:cytosol"/>
    <property type="evidence" value="ECO:0007669"/>
    <property type="project" value="TreeGrafter"/>
</dbReference>
<dbReference type="SUPFAM" id="SSF47336">
    <property type="entry name" value="ACP-like"/>
    <property type="match status" value="7"/>
</dbReference>
<reference evidence="5" key="1">
    <citation type="journal article" date="2014" name="BMC Genomics">
        <title>Genome based analysis of type-I polyketide synthase and nonribosomal peptide synthetase gene clusters in seven strains of five representative Nocardia species.</title>
        <authorList>
            <person name="Komaki H."/>
            <person name="Ichikawa N."/>
            <person name="Hosoyama A."/>
            <person name="Takahashi-Nakaguchi A."/>
            <person name="Matsuzawa T."/>
            <person name="Suzuki K."/>
            <person name="Fujita N."/>
            <person name="Gonoi T."/>
        </authorList>
    </citation>
    <scope>NUCLEOTIDE SEQUENCE</scope>
    <source>
        <strain evidence="5">IFM 11049</strain>
    </source>
</reference>
<evidence type="ECO:0000256" key="1">
    <source>
        <dbReference type="ARBA" id="ARBA00001957"/>
    </source>
</evidence>
<evidence type="ECO:0000259" key="4">
    <source>
        <dbReference type="PROSITE" id="PS50075"/>
    </source>
</evidence>
<dbReference type="InterPro" id="IPR020806">
    <property type="entry name" value="PKS_PP-bd"/>
</dbReference>
<dbReference type="InterPro" id="IPR025110">
    <property type="entry name" value="AMP-bd_C"/>
</dbReference>
<dbReference type="SUPFAM" id="SSF53474">
    <property type="entry name" value="alpha/beta-Hydrolases"/>
    <property type="match status" value="1"/>
</dbReference>
<dbReference type="Pfam" id="PF13193">
    <property type="entry name" value="AMP-binding_C"/>
    <property type="match status" value="4"/>
</dbReference>
<proteinExistence type="predicted"/>
<dbReference type="CDD" id="cd05930">
    <property type="entry name" value="A_NRPS"/>
    <property type="match status" value="1"/>
</dbReference>
<dbReference type="UniPathway" id="UPA00011"/>
<dbReference type="Gene3D" id="3.40.50.980">
    <property type="match status" value="10"/>
</dbReference>
<dbReference type="Gene3D" id="3.40.50.12780">
    <property type="entry name" value="N-terminal domain of ligase-like"/>
    <property type="match status" value="2"/>
</dbReference>
<dbReference type="Gene3D" id="2.30.38.10">
    <property type="entry name" value="Luciferase, Domain 3"/>
    <property type="match status" value="5"/>
</dbReference>
<dbReference type="CDD" id="cd17643">
    <property type="entry name" value="A_NRPS_Cytc1-like"/>
    <property type="match status" value="1"/>
</dbReference>
<dbReference type="NCBIfam" id="NF003417">
    <property type="entry name" value="PRK04813.1"/>
    <property type="match status" value="7"/>
</dbReference>
<dbReference type="GO" id="GO:0031177">
    <property type="term" value="F:phosphopantetheine binding"/>
    <property type="evidence" value="ECO:0007669"/>
    <property type="project" value="InterPro"/>
</dbReference>
<dbReference type="CDD" id="cd19540">
    <property type="entry name" value="LCL_NRPS-like"/>
    <property type="match status" value="6"/>
</dbReference>
<evidence type="ECO:0000313" key="5">
    <source>
        <dbReference type="EMBL" id="BAO99115.1"/>
    </source>
</evidence>
<feature type="domain" description="Carrier" evidence="4">
    <location>
        <begin position="4219"/>
        <end position="4294"/>
    </location>
</feature>
<dbReference type="GO" id="GO:0003824">
    <property type="term" value="F:catalytic activity"/>
    <property type="evidence" value="ECO:0007669"/>
    <property type="project" value="InterPro"/>
</dbReference>
<dbReference type="SMART" id="SM00823">
    <property type="entry name" value="PKS_PP"/>
    <property type="match status" value="7"/>
</dbReference>
<dbReference type="Gene3D" id="3.30.300.30">
    <property type="match status" value="7"/>
</dbReference>
<dbReference type="InterPro" id="IPR000873">
    <property type="entry name" value="AMP-dep_synth/lig_dom"/>
</dbReference>
<dbReference type="InterPro" id="IPR001242">
    <property type="entry name" value="Condensation_dom"/>
</dbReference>
<feature type="domain" description="Carrier" evidence="4">
    <location>
        <begin position="7389"/>
        <end position="7464"/>
    </location>
</feature>
<dbReference type="SUPFAM" id="SSF52777">
    <property type="entry name" value="CoA-dependent acyltransferases"/>
    <property type="match status" value="14"/>
</dbReference>
<dbReference type="InterPro" id="IPR042099">
    <property type="entry name" value="ANL_N_sf"/>
</dbReference>
<organism evidence="5">
    <name type="scientific">Nocardia otitidiscaviarum</name>
    <dbReference type="NCBI Taxonomy" id="1823"/>
    <lineage>
        <taxon>Bacteria</taxon>
        <taxon>Bacillati</taxon>
        <taxon>Actinomycetota</taxon>
        <taxon>Actinomycetes</taxon>
        <taxon>Mycobacteriales</taxon>
        <taxon>Nocardiaceae</taxon>
        <taxon>Nocardia</taxon>
    </lineage>
</organism>
<dbReference type="InterPro" id="IPR006162">
    <property type="entry name" value="Ppantetheine_attach_site"/>
</dbReference>
<keyword evidence="2" id="KW-0596">Phosphopantetheine</keyword>
<dbReference type="Gene3D" id="1.10.1200.10">
    <property type="entry name" value="ACP-like"/>
    <property type="match status" value="6"/>
</dbReference>
<dbReference type="InterPro" id="IPR010071">
    <property type="entry name" value="AA_adenyl_dom"/>
</dbReference>
<dbReference type="CDD" id="cd17646">
    <property type="entry name" value="A_NRPS_AB3403-like"/>
    <property type="match status" value="1"/>
</dbReference>
<feature type="domain" description="Carrier" evidence="4">
    <location>
        <begin position="5274"/>
        <end position="5349"/>
    </location>
</feature>
<keyword evidence="3" id="KW-0597">Phosphoprotein</keyword>